<organism evidence="1 2">
    <name type="scientific">Scleroderma citrinum Foug A</name>
    <dbReference type="NCBI Taxonomy" id="1036808"/>
    <lineage>
        <taxon>Eukaryota</taxon>
        <taxon>Fungi</taxon>
        <taxon>Dikarya</taxon>
        <taxon>Basidiomycota</taxon>
        <taxon>Agaricomycotina</taxon>
        <taxon>Agaricomycetes</taxon>
        <taxon>Agaricomycetidae</taxon>
        <taxon>Boletales</taxon>
        <taxon>Sclerodermatineae</taxon>
        <taxon>Sclerodermataceae</taxon>
        <taxon>Scleroderma</taxon>
    </lineage>
</organism>
<dbReference type="AlphaFoldDB" id="A0A0C3ERM1"/>
<proteinExistence type="predicted"/>
<name>A0A0C3ERM1_9AGAM</name>
<gene>
    <name evidence="1" type="ORF">SCLCIDRAFT_1206936</name>
</gene>
<accession>A0A0C3ERM1</accession>
<dbReference type="InParanoid" id="A0A0C3ERM1"/>
<sequence>MYGLSFLAFSPSWSHCRRQMVWWVSVTQPFSRCDPSLYFCFEPPAIAVQIWMSAR</sequence>
<protein>
    <submittedName>
        <fullName evidence="1">Uncharacterized protein</fullName>
    </submittedName>
</protein>
<evidence type="ECO:0000313" key="1">
    <source>
        <dbReference type="EMBL" id="KIM70769.1"/>
    </source>
</evidence>
<evidence type="ECO:0000313" key="2">
    <source>
        <dbReference type="Proteomes" id="UP000053989"/>
    </source>
</evidence>
<dbReference type="Proteomes" id="UP000053989">
    <property type="component" value="Unassembled WGS sequence"/>
</dbReference>
<reference evidence="2" key="2">
    <citation type="submission" date="2015-01" db="EMBL/GenBank/DDBJ databases">
        <title>Evolutionary Origins and Diversification of the Mycorrhizal Mutualists.</title>
        <authorList>
            <consortium name="DOE Joint Genome Institute"/>
            <consortium name="Mycorrhizal Genomics Consortium"/>
            <person name="Kohler A."/>
            <person name="Kuo A."/>
            <person name="Nagy L.G."/>
            <person name="Floudas D."/>
            <person name="Copeland A."/>
            <person name="Barry K.W."/>
            <person name="Cichocki N."/>
            <person name="Veneault-Fourrey C."/>
            <person name="LaButti K."/>
            <person name="Lindquist E.A."/>
            <person name="Lipzen A."/>
            <person name="Lundell T."/>
            <person name="Morin E."/>
            <person name="Murat C."/>
            <person name="Riley R."/>
            <person name="Ohm R."/>
            <person name="Sun H."/>
            <person name="Tunlid A."/>
            <person name="Henrissat B."/>
            <person name="Grigoriev I.V."/>
            <person name="Hibbett D.S."/>
            <person name="Martin F."/>
        </authorList>
    </citation>
    <scope>NUCLEOTIDE SEQUENCE [LARGE SCALE GENOMIC DNA]</scope>
    <source>
        <strain evidence="2">Foug A</strain>
    </source>
</reference>
<keyword evidence="2" id="KW-1185">Reference proteome</keyword>
<dbReference type="EMBL" id="KN822004">
    <property type="protein sequence ID" value="KIM70769.1"/>
    <property type="molecule type" value="Genomic_DNA"/>
</dbReference>
<reference evidence="1 2" key="1">
    <citation type="submission" date="2014-04" db="EMBL/GenBank/DDBJ databases">
        <authorList>
            <consortium name="DOE Joint Genome Institute"/>
            <person name="Kuo A."/>
            <person name="Kohler A."/>
            <person name="Nagy L.G."/>
            <person name="Floudas D."/>
            <person name="Copeland A."/>
            <person name="Barry K.W."/>
            <person name="Cichocki N."/>
            <person name="Veneault-Fourrey C."/>
            <person name="LaButti K."/>
            <person name="Lindquist E.A."/>
            <person name="Lipzen A."/>
            <person name="Lundell T."/>
            <person name="Morin E."/>
            <person name="Murat C."/>
            <person name="Sun H."/>
            <person name="Tunlid A."/>
            <person name="Henrissat B."/>
            <person name="Grigoriev I.V."/>
            <person name="Hibbett D.S."/>
            <person name="Martin F."/>
            <person name="Nordberg H.P."/>
            <person name="Cantor M.N."/>
            <person name="Hua S.X."/>
        </authorList>
    </citation>
    <scope>NUCLEOTIDE SEQUENCE [LARGE SCALE GENOMIC DNA]</scope>
    <source>
        <strain evidence="1 2">Foug A</strain>
    </source>
</reference>
<dbReference type="HOGENOM" id="CLU_3033658_0_0_1"/>